<dbReference type="InterPro" id="IPR001845">
    <property type="entry name" value="HTH_ArsR_DNA-bd_dom"/>
</dbReference>
<dbReference type="AlphaFoldDB" id="A0A1G9TQI8"/>
<proteinExistence type="predicted"/>
<dbReference type="Proteomes" id="UP000199370">
    <property type="component" value="Unassembled WGS sequence"/>
</dbReference>
<feature type="domain" description="HTH arsR-type" evidence="1">
    <location>
        <begin position="38"/>
        <end position="117"/>
    </location>
</feature>
<evidence type="ECO:0000313" key="3">
    <source>
        <dbReference type="Proteomes" id="UP000199370"/>
    </source>
</evidence>
<dbReference type="CDD" id="cd00090">
    <property type="entry name" value="HTH_ARSR"/>
    <property type="match status" value="1"/>
</dbReference>
<organism evidence="2 3">
    <name type="scientific">Haloarchaeobius iranensis</name>
    <dbReference type="NCBI Taxonomy" id="996166"/>
    <lineage>
        <taxon>Archaea</taxon>
        <taxon>Methanobacteriati</taxon>
        <taxon>Methanobacteriota</taxon>
        <taxon>Stenosarchaea group</taxon>
        <taxon>Halobacteria</taxon>
        <taxon>Halobacteriales</taxon>
        <taxon>Halorubellaceae</taxon>
        <taxon>Haloarchaeobius</taxon>
    </lineage>
</organism>
<name>A0A1G9TQI8_9EURY</name>
<dbReference type="SUPFAM" id="SSF46785">
    <property type="entry name" value="Winged helix' DNA-binding domain"/>
    <property type="match status" value="1"/>
</dbReference>
<dbReference type="OrthoDB" id="134936at2157"/>
<dbReference type="EMBL" id="FNIA01000003">
    <property type="protein sequence ID" value="SDM49922.1"/>
    <property type="molecule type" value="Genomic_DNA"/>
</dbReference>
<dbReference type="InterPro" id="IPR036390">
    <property type="entry name" value="WH_DNA-bd_sf"/>
</dbReference>
<evidence type="ECO:0000313" key="2">
    <source>
        <dbReference type="EMBL" id="SDM49922.1"/>
    </source>
</evidence>
<keyword evidence="3" id="KW-1185">Reference proteome</keyword>
<dbReference type="Gene3D" id="1.10.10.10">
    <property type="entry name" value="Winged helix-like DNA-binding domain superfamily/Winged helix DNA-binding domain"/>
    <property type="match status" value="1"/>
</dbReference>
<evidence type="ECO:0000259" key="1">
    <source>
        <dbReference type="SMART" id="SM00418"/>
    </source>
</evidence>
<accession>A0A1G9TQI8</accession>
<dbReference type="RefSeq" id="WP_089731575.1">
    <property type="nucleotide sequence ID" value="NZ_FNIA01000003.1"/>
</dbReference>
<dbReference type="SMART" id="SM00418">
    <property type="entry name" value="HTH_ARSR"/>
    <property type="match status" value="1"/>
</dbReference>
<reference evidence="2 3" key="1">
    <citation type="submission" date="2016-10" db="EMBL/GenBank/DDBJ databases">
        <authorList>
            <person name="de Groot N.N."/>
        </authorList>
    </citation>
    <scope>NUCLEOTIDE SEQUENCE [LARGE SCALE GENOMIC DNA]</scope>
    <source>
        <strain evidence="3">EB21,IBRC-M 10013,KCTC 4048</strain>
    </source>
</reference>
<gene>
    <name evidence="2" type="ORF">SAMN05192554_10364</name>
</gene>
<protein>
    <recommendedName>
        <fullName evidence="1">HTH arsR-type domain-containing protein</fullName>
    </recommendedName>
</protein>
<sequence>MAAETGDTATTPDERDLESYVDDRLFDDSVGTLADHAARKAALGDARRYAVVFLLYERDEVPRSELASAVDDPTFDLTHHLGQLVDAGLVARTGAPEGADGRRTFYEITHLGRQEIEADYRNVTGHDPDE</sequence>
<dbReference type="GO" id="GO:0003700">
    <property type="term" value="F:DNA-binding transcription factor activity"/>
    <property type="evidence" value="ECO:0007669"/>
    <property type="project" value="InterPro"/>
</dbReference>
<dbReference type="InterPro" id="IPR036388">
    <property type="entry name" value="WH-like_DNA-bd_sf"/>
</dbReference>
<dbReference type="InterPro" id="IPR011991">
    <property type="entry name" value="ArsR-like_HTH"/>
</dbReference>